<proteinExistence type="predicted"/>
<evidence type="ECO:0000313" key="2">
    <source>
        <dbReference type="EMBL" id="BDW84333.1"/>
    </source>
</evidence>
<dbReference type="KEGG" id="rmai:MACH21_05100"/>
<keyword evidence="3" id="KW-1185">Reference proteome</keyword>
<sequence length="65" mass="6601">MKARLAWAVVGALLGCFFGAGTGVVFGGGGGINGVWLFGPLGAVVGFFAATDLNGIWRKITQSNK</sequence>
<evidence type="ECO:0000256" key="1">
    <source>
        <dbReference type="SAM" id="Phobius"/>
    </source>
</evidence>
<dbReference type="PROSITE" id="PS51257">
    <property type="entry name" value="PROKAR_LIPOPROTEIN"/>
    <property type="match status" value="1"/>
</dbReference>
<keyword evidence="1" id="KW-0812">Transmembrane</keyword>
<reference evidence="2 3" key="1">
    <citation type="submission" date="2023-01" db="EMBL/GenBank/DDBJ databases">
        <title>Complete genome sequence of Roseicyclus marinus strain Dej080120_10.</title>
        <authorList>
            <person name="Ueki S."/>
            <person name="Maruyama F."/>
        </authorList>
    </citation>
    <scope>NUCLEOTIDE SEQUENCE [LARGE SCALE GENOMIC DNA]</scope>
    <source>
        <strain evidence="2 3">Dej080120_10</strain>
    </source>
</reference>
<accession>A0AA48H7H8</accession>
<dbReference type="EMBL" id="AP027266">
    <property type="protein sequence ID" value="BDW84333.1"/>
    <property type="molecule type" value="Genomic_DNA"/>
</dbReference>
<feature type="transmembrane region" description="Helical" evidence="1">
    <location>
        <begin position="37"/>
        <end position="57"/>
    </location>
</feature>
<gene>
    <name evidence="2" type="ORF">MACH21_05100</name>
</gene>
<protein>
    <submittedName>
        <fullName evidence="2">Uncharacterized protein</fullName>
    </submittedName>
</protein>
<name>A0AA48H7H8_9RHOB</name>
<dbReference type="AlphaFoldDB" id="A0AA48H7H8"/>
<keyword evidence="1" id="KW-0472">Membrane</keyword>
<organism evidence="2 3">
    <name type="scientific">Roseicyclus marinus</name>
    <dbReference type="NCBI Taxonomy" id="2161673"/>
    <lineage>
        <taxon>Bacteria</taxon>
        <taxon>Pseudomonadati</taxon>
        <taxon>Pseudomonadota</taxon>
        <taxon>Alphaproteobacteria</taxon>
        <taxon>Rhodobacterales</taxon>
        <taxon>Roseobacteraceae</taxon>
        <taxon>Roseicyclus</taxon>
    </lineage>
</organism>
<evidence type="ECO:0000313" key="3">
    <source>
        <dbReference type="Proteomes" id="UP001337723"/>
    </source>
</evidence>
<keyword evidence="1" id="KW-1133">Transmembrane helix</keyword>
<dbReference type="Proteomes" id="UP001337723">
    <property type="component" value="Chromosome"/>
</dbReference>